<dbReference type="Gene3D" id="1.10.10.970">
    <property type="entry name" value="RNA 2'-phosphotransferase, Tpt1/KptA family, N-terminal domain"/>
    <property type="match status" value="1"/>
</dbReference>
<dbReference type="PANTHER" id="PTHR12684:SF2">
    <property type="entry name" value="TRNA 2'-PHOSPHOTRANSFERASE 1"/>
    <property type="match status" value="1"/>
</dbReference>
<evidence type="ECO:0000313" key="9">
    <source>
        <dbReference type="Proteomes" id="UP000039865"/>
    </source>
</evidence>
<proteinExistence type="inferred from homology"/>
<evidence type="ECO:0000256" key="1">
    <source>
        <dbReference type="ARBA" id="ARBA00003343"/>
    </source>
</evidence>
<keyword evidence="4" id="KW-0808">Transferase</keyword>
<comment type="catalytic activity">
    <reaction evidence="6">
        <text>2'-phospho-[ligated tRNA] + NAD(+) = mature tRNA + ADP-alpha-D-ribose 1'',2''-cyclic phosphate + nicotinamide</text>
        <dbReference type="Rhea" id="RHEA:23324"/>
        <dbReference type="Rhea" id="RHEA-COMP:11106"/>
        <dbReference type="Rhea" id="RHEA-COMP:11107"/>
        <dbReference type="ChEBI" id="CHEBI:17154"/>
        <dbReference type="ChEBI" id="CHEBI:57540"/>
        <dbReference type="ChEBI" id="CHEBI:76596"/>
        <dbReference type="ChEBI" id="CHEBI:82883"/>
        <dbReference type="ChEBI" id="CHEBI:85027"/>
        <dbReference type="EC" id="2.7.1.160"/>
    </reaction>
</comment>
<dbReference type="AlphaFoldDB" id="A0A078ANZ7"/>
<feature type="domain" description="Exonuclease" evidence="7">
    <location>
        <begin position="241"/>
        <end position="440"/>
    </location>
</feature>
<dbReference type="GO" id="GO:0000215">
    <property type="term" value="F:tRNA 2'-phosphotransferase activity"/>
    <property type="evidence" value="ECO:0007669"/>
    <property type="project" value="UniProtKB-EC"/>
</dbReference>
<dbReference type="InterPro" id="IPR047201">
    <property type="entry name" value="ERI-1_3'hExo-like"/>
</dbReference>
<dbReference type="GO" id="GO:0003676">
    <property type="term" value="F:nucleic acid binding"/>
    <property type="evidence" value="ECO:0007669"/>
    <property type="project" value="InterPro"/>
</dbReference>
<reference evidence="8 9" key="1">
    <citation type="submission" date="2014-06" db="EMBL/GenBank/DDBJ databases">
        <authorList>
            <person name="Swart Estienne"/>
        </authorList>
    </citation>
    <scope>NUCLEOTIDE SEQUENCE [LARGE SCALE GENOMIC DNA]</scope>
    <source>
        <strain evidence="8 9">130c</strain>
    </source>
</reference>
<evidence type="ECO:0000259" key="7">
    <source>
        <dbReference type="SMART" id="SM00479"/>
    </source>
</evidence>
<keyword evidence="8" id="KW-0269">Exonuclease</keyword>
<dbReference type="InParanoid" id="A0A078ANZ7"/>
<dbReference type="GO" id="GO:0006388">
    <property type="term" value="P:tRNA splicing, via endonucleolytic cleavage and ligation"/>
    <property type="evidence" value="ECO:0007669"/>
    <property type="project" value="TreeGrafter"/>
</dbReference>
<dbReference type="SUPFAM" id="SSF53098">
    <property type="entry name" value="Ribonuclease H-like"/>
    <property type="match status" value="1"/>
</dbReference>
<keyword evidence="5" id="KW-0520">NAD</keyword>
<dbReference type="EC" id="2.7.1.160" evidence="3"/>
<dbReference type="GO" id="GO:0000175">
    <property type="term" value="F:3'-5'-RNA exonuclease activity"/>
    <property type="evidence" value="ECO:0007669"/>
    <property type="project" value="InterPro"/>
</dbReference>
<keyword evidence="8" id="KW-0540">Nuclease</keyword>
<dbReference type="InterPro" id="IPR002745">
    <property type="entry name" value="Ptrans_KptA/Tpt1"/>
</dbReference>
<dbReference type="OMA" id="KANNTHP"/>
<keyword evidence="8" id="KW-0378">Hydrolase</keyword>
<dbReference type="InterPro" id="IPR036397">
    <property type="entry name" value="RNaseH_sf"/>
</dbReference>
<dbReference type="Pfam" id="PF00929">
    <property type="entry name" value="RNase_T"/>
    <property type="match status" value="1"/>
</dbReference>
<evidence type="ECO:0000256" key="6">
    <source>
        <dbReference type="ARBA" id="ARBA00047949"/>
    </source>
</evidence>
<keyword evidence="9" id="KW-1185">Reference proteome</keyword>
<sequence>MERRGGRGHGRGGHGGKDVAISKSLSWILRHGALELGLSIRTDGYVPIDEILAAQRIKCNQSELQNECFIELKVDFDMIKAIVASNDKQRFQLISEINEEGVEVHYIRATQGHTIQTISNEELLTPIIDPFGFDEVIHGTYLKVFNLIMETGLNKMARNHIHMAPGMPTKKGVISGMRASCEIVVEVNMAKAMYQGKVPFYISNNKVLLSPGIDGVLSSKYFRQVVDIKRHLMLYQAPLDYICVYDFECQCEEGTKNLTFNEIIEFPVVVIDVKSMQIIGEFQTYVKPTIHPKLTEFCTKLTGIEQSQVDGGVPIKEAIQQVHAFLEKLGVLQTEFVFLSCGDFDGNQIRREALHKQFNIPSYLKRWINIKKVFPLHLFDKSKPEQQIDFIKNVKKSTVSGMGELLKLSGLELEGRHHSGIDDARNIARCVVSSLEKGFQYTQGMVLSHPFSLEKPEEQDEESKE</sequence>
<evidence type="ECO:0000256" key="4">
    <source>
        <dbReference type="ARBA" id="ARBA00022679"/>
    </source>
</evidence>
<dbReference type="SMART" id="SM00479">
    <property type="entry name" value="EXOIII"/>
    <property type="match status" value="1"/>
</dbReference>
<protein>
    <recommendedName>
        <fullName evidence="3">2'-phosphotransferase</fullName>
        <ecNumber evidence="3">2.7.1.160</ecNumber>
    </recommendedName>
</protein>
<evidence type="ECO:0000256" key="5">
    <source>
        <dbReference type="ARBA" id="ARBA00023027"/>
    </source>
</evidence>
<dbReference type="InterPro" id="IPR042081">
    <property type="entry name" value="RNA_2'-PTrans_C"/>
</dbReference>
<dbReference type="Gene3D" id="3.20.170.30">
    <property type="match status" value="1"/>
</dbReference>
<dbReference type="InterPro" id="IPR013520">
    <property type="entry name" value="Ribonucl_H"/>
</dbReference>
<organism evidence="8 9">
    <name type="scientific">Stylonychia lemnae</name>
    <name type="common">Ciliate</name>
    <dbReference type="NCBI Taxonomy" id="5949"/>
    <lineage>
        <taxon>Eukaryota</taxon>
        <taxon>Sar</taxon>
        <taxon>Alveolata</taxon>
        <taxon>Ciliophora</taxon>
        <taxon>Intramacronucleata</taxon>
        <taxon>Spirotrichea</taxon>
        <taxon>Stichotrichia</taxon>
        <taxon>Sporadotrichida</taxon>
        <taxon>Oxytrichidae</taxon>
        <taxon>Stylonychinae</taxon>
        <taxon>Stylonychia</taxon>
    </lineage>
</organism>
<dbReference type="Pfam" id="PF01885">
    <property type="entry name" value="PTS_2-RNA"/>
    <property type="match status" value="1"/>
</dbReference>
<dbReference type="InterPro" id="IPR012337">
    <property type="entry name" value="RNaseH-like_sf"/>
</dbReference>
<dbReference type="InterPro" id="IPR042080">
    <property type="entry name" value="RNA_2'-PTrans_N"/>
</dbReference>
<comment type="function">
    <text evidence="1">Catalyzes the last step of tRNA splicing, the transfer of the splice junction 2'-phosphate from ligated tRNA to NAD to produce ADP-ribose 1''-2'' cyclic phosphate.</text>
</comment>
<evidence type="ECO:0000256" key="3">
    <source>
        <dbReference type="ARBA" id="ARBA00012007"/>
    </source>
</evidence>
<gene>
    <name evidence="8" type="primary">Contig9167.g9807</name>
    <name evidence="8" type="ORF">STYLEM_12699</name>
</gene>
<dbReference type="OrthoDB" id="419694at2759"/>
<comment type="similarity">
    <text evidence="2">Belongs to the KptA/TPT1 family.</text>
</comment>
<dbReference type="PANTHER" id="PTHR12684">
    <property type="entry name" value="PUTATIVE PHOSPHOTRANSFERASE"/>
    <property type="match status" value="1"/>
</dbReference>
<dbReference type="SUPFAM" id="SSF56399">
    <property type="entry name" value="ADP-ribosylation"/>
    <property type="match status" value="1"/>
</dbReference>
<dbReference type="Gene3D" id="3.30.420.10">
    <property type="entry name" value="Ribonuclease H-like superfamily/Ribonuclease H"/>
    <property type="match status" value="1"/>
</dbReference>
<dbReference type="Proteomes" id="UP000039865">
    <property type="component" value="Unassembled WGS sequence"/>
</dbReference>
<evidence type="ECO:0000313" key="8">
    <source>
        <dbReference type="EMBL" id="CDW83651.1"/>
    </source>
</evidence>
<accession>A0A078ANZ7</accession>
<dbReference type="EMBL" id="CCKQ01012044">
    <property type="protein sequence ID" value="CDW83651.1"/>
    <property type="molecule type" value="Genomic_DNA"/>
</dbReference>
<dbReference type="CDD" id="cd06133">
    <property type="entry name" value="ERI-1_3'hExo_like"/>
    <property type="match status" value="1"/>
</dbReference>
<evidence type="ECO:0000256" key="2">
    <source>
        <dbReference type="ARBA" id="ARBA00009836"/>
    </source>
</evidence>
<name>A0A078ANZ7_STYLE</name>